<dbReference type="EC" id="2.3.1.225" evidence="7"/>
<name>A0A4U5LPU9_STECR</name>
<accession>A0A4U5LPU9</accession>
<reference evidence="9 10" key="1">
    <citation type="journal article" date="2015" name="Genome Biol.">
        <title>Comparative genomics of Steinernema reveals deeply conserved gene regulatory networks.</title>
        <authorList>
            <person name="Dillman A.R."/>
            <person name="Macchietto M."/>
            <person name="Porter C.F."/>
            <person name="Rogers A."/>
            <person name="Williams B."/>
            <person name="Antoshechkin I."/>
            <person name="Lee M.M."/>
            <person name="Goodwin Z."/>
            <person name="Lu X."/>
            <person name="Lewis E.E."/>
            <person name="Goodrich-Blair H."/>
            <person name="Stock S.P."/>
            <person name="Adams B.J."/>
            <person name="Sternberg P.W."/>
            <person name="Mortazavi A."/>
        </authorList>
    </citation>
    <scope>NUCLEOTIDE SEQUENCE [LARGE SCALE GENOMIC DNA]</scope>
    <source>
        <strain evidence="9 10">ALL</strain>
    </source>
</reference>
<dbReference type="OrthoDB" id="331948at2759"/>
<keyword evidence="3 7" id="KW-0812">Transmembrane</keyword>
<dbReference type="EMBL" id="AZBU02000014">
    <property type="protein sequence ID" value="TKR57967.1"/>
    <property type="molecule type" value="Genomic_DNA"/>
</dbReference>
<organism evidence="9 10">
    <name type="scientific">Steinernema carpocapsae</name>
    <name type="common">Entomopathogenic nematode</name>
    <dbReference type="NCBI Taxonomy" id="34508"/>
    <lineage>
        <taxon>Eukaryota</taxon>
        <taxon>Metazoa</taxon>
        <taxon>Ecdysozoa</taxon>
        <taxon>Nematoda</taxon>
        <taxon>Chromadorea</taxon>
        <taxon>Rhabditida</taxon>
        <taxon>Tylenchina</taxon>
        <taxon>Panagrolaimomorpha</taxon>
        <taxon>Strongyloidoidea</taxon>
        <taxon>Steinernematidae</taxon>
        <taxon>Steinernema</taxon>
    </lineage>
</organism>
<dbReference type="AlphaFoldDB" id="A0A4U5LPU9"/>
<dbReference type="PROSITE" id="PS50216">
    <property type="entry name" value="DHHC"/>
    <property type="match status" value="1"/>
</dbReference>
<gene>
    <name evidence="9" type="ORF">L596_030600</name>
</gene>
<evidence type="ECO:0000313" key="9">
    <source>
        <dbReference type="EMBL" id="TKR57967.1"/>
    </source>
</evidence>
<dbReference type="GO" id="GO:0016020">
    <property type="term" value="C:membrane"/>
    <property type="evidence" value="ECO:0007669"/>
    <property type="project" value="UniProtKB-SubCell"/>
</dbReference>
<evidence type="ECO:0000256" key="5">
    <source>
        <dbReference type="ARBA" id="ARBA00023136"/>
    </source>
</evidence>
<comment type="subcellular location">
    <subcellularLocation>
        <location evidence="1">Membrane</location>
        <topology evidence="1">Multi-pass membrane protein</topology>
    </subcellularLocation>
</comment>
<protein>
    <recommendedName>
        <fullName evidence="7">Palmitoyltransferase</fullName>
        <ecNumber evidence="7">2.3.1.225</ecNumber>
    </recommendedName>
</protein>
<dbReference type="InterPro" id="IPR039859">
    <property type="entry name" value="PFA4/ZDH16/20/ERF2-like"/>
</dbReference>
<comment type="similarity">
    <text evidence="7">Belongs to the DHHC palmitoyltransferase family.</text>
</comment>
<evidence type="ECO:0000313" key="10">
    <source>
        <dbReference type="Proteomes" id="UP000298663"/>
    </source>
</evidence>
<evidence type="ECO:0000256" key="7">
    <source>
        <dbReference type="RuleBase" id="RU079119"/>
    </source>
</evidence>
<feature type="transmembrane region" description="Helical" evidence="7">
    <location>
        <begin position="107"/>
        <end position="134"/>
    </location>
</feature>
<proteinExistence type="inferred from homology"/>
<dbReference type="Proteomes" id="UP000298663">
    <property type="component" value="Unassembled WGS sequence"/>
</dbReference>
<sequence>MKPELCTNCQNHKPVCASHCSTCKKCILRMDHHCFFLNGCVGLKNHRHFILFLAFLAGGSFFGIVAGSSSVWNNLIWRTPEAHFCFIPDTFALLSILQPYMCLSPEFSLSTFFIILGLTLLVCGFAMGLIVFLWQAPLISFDTTHLNRMKQQTRPTLVMALSPINRDVVKRNWERFLGINKPGRSFLRHVLLPHHDPPMIGDMLHSE</sequence>
<keyword evidence="6 7" id="KW-0012">Acyltransferase</keyword>
<dbReference type="InterPro" id="IPR001594">
    <property type="entry name" value="Palmitoyltrfase_DHHC"/>
</dbReference>
<dbReference type="PANTHER" id="PTHR12246">
    <property type="entry name" value="PALMITOYLTRANSFERASE ZDHHC16"/>
    <property type="match status" value="1"/>
</dbReference>
<keyword evidence="4 7" id="KW-1133">Transmembrane helix</keyword>
<evidence type="ECO:0000256" key="1">
    <source>
        <dbReference type="ARBA" id="ARBA00004141"/>
    </source>
</evidence>
<reference evidence="9 10" key="2">
    <citation type="journal article" date="2019" name="G3 (Bethesda)">
        <title>Hybrid Assembly of the Genome of the Entomopathogenic Nematode Steinernema carpocapsae Identifies the X-Chromosome.</title>
        <authorList>
            <person name="Serra L."/>
            <person name="Macchietto M."/>
            <person name="Macias-Munoz A."/>
            <person name="McGill C.J."/>
            <person name="Rodriguez I.M."/>
            <person name="Rodriguez B."/>
            <person name="Murad R."/>
            <person name="Mortazavi A."/>
        </authorList>
    </citation>
    <scope>NUCLEOTIDE SEQUENCE [LARGE SCALE GENOMIC DNA]</scope>
    <source>
        <strain evidence="9 10">ALL</strain>
    </source>
</reference>
<feature type="domain" description="Palmitoyltransferase DHHC" evidence="8">
    <location>
        <begin position="3"/>
        <end position="152"/>
    </location>
</feature>
<evidence type="ECO:0000259" key="8">
    <source>
        <dbReference type="Pfam" id="PF01529"/>
    </source>
</evidence>
<keyword evidence="5 7" id="KW-0472">Membrane</keyword>
<comment type="catalytic activity">
    <reaction evidence="7">
        <text>L-cysteinyl-[protein] + hexadecanoyl-CoA = S-hexadecanoyl-L-cysteinyl-[protein] + CoA</text>
        <dbReference type="Rhea" id="RHEA:36683"/>
        <dbReference type="Rhea" id="RHEA-COMP:10131"/>
        <dbReference type="Rhea" id="RHEA-COMP:11032"/>
        <dbReference type="ChEBI" id="CHEBI:29950"/>
        <dbReference type="ChEBI" id="CHEBI:57287"/>
        <dbReference type="ChEBI" id="CHEBI:57379"/>
        <dbReference type="ChEBI" id="CHEBI:74151"/>
        <dbReference type="EC" id="2.3.1.225"/>
    </reaction>
</comment>
<evidence type="ECO:0000256" key="2">
    <source>
        <dbReference type="ARBA" id="ARBA00022679"/>
    </source>
</evidence>
<evidence type="ECO:0000256" key="6">
    <source>
        <dbReference type="ARBA" id="ARBA00023315"/>
    </source>
</evidence>
<evidence type="ECO:0000256" key="4">
    <source>
        <dbReference type="ARBA" id="ARBA00022989"/>
    </source>
</evidence>
<dbReference type="GO" id="GO:0019706">
    <property type="term" value="F:protein-cysteine S-palmitoyltransferase activity"/>
    <property type="evidence" value="ECO:0007669"/>
    <property type="project" value="UniProtKB-EC"/>
</dbReference>
<comment type="domain">
    <text evidence="7">The DHHC domain is required for palmitoyltransferase activity.</text>
</comment>
<comment type="caution">
    <text evidence="9">The sequence shown here is derived from an EMBL/GenBank/DDBJ whole genome shotgun (WGS) entry which is preliminary data.</text>
</comment>
<keyword evidence="2 7" id="KW-0808">Transferase</keyword>
<feature type="transmembrane region" description="Helical" evidence="7">
    <location>
        <begin position="49"/>
        <end position="72"/>
    </location>
</feature>
<evidence type="ECO:0000256" key="3">
    <source>
        <dbReference type="ARBA" id="ARBA00022692"/>
    </source>
</evidence>
<dbReference type="Pfam" id="PF01529">
    <property type="entry name" value="DHHC"/>
    <property type="match status" value="1"/>
</dbReference>
<keyword evidence="10" id="KW-1185">Reference proteome</keyword>